<evidence type="ECO:0000313" key="3">
    <source>
        <dbReference type="Proteomes" id="UP000054007"/>
    </source>
</evidence>
<accession>A0A0D7BK23</accession>
<name>A0A0D7BK23_9AGAR</name>
<organism evidence="2 3">
    <name type="scientific">Cylindrobasidium torrendii FP15055 ss-10</name>
    <dbReference type="NCBI Taxonomy" id="1314674"/>
    <lineage>
        <taxon>Eukaryota</taxon>
        <taxon>Fungi</taxon>
        <taxon>Dikarya</taxon>
        <taxon>Basidiomycota</taxon>
        <taxon>Agaricomycotina</taxon>
        <taxon>Agaricomycetes</taxon>
        <taxon>Agaricomycetidae</taxon>
        <taxon>Agaricales</taxon>
        <taxon>Marasmiineae</taxon>
        <taxon>Physalacriaceae</taxon>
        <taxon>Cylindrobasidium</taxon>
    </lineage>
</organism>
<evidence type="ECO:0000256" key="1">
    <source>
        <dbReference type="SAM" id="MobiDB-lite"/>
    </source>
</evidence>
<feature type="compositionally biased region" description="Basic and acidic residues" evidence="1">
    <location>
        <begin position="12"/>
        <end position="28"/>
    </location>
</feature>
<gene>
    <name evidence="2" type="ORF">CYLTODRAFT_451634</name>
</gene>
<feature type="region of interest" description="Disordered" evidence="1">
    <location>
        <begin position="243"/>
        <end position="291"/>
    </location>
</feature>
<dbReference type="AlphaFoldDB" id="A0A0D7BK23"/>
<dbReference type="EMBL" id="KN880467">
    <property type="protein sequence ID" value="KIY70464.1"/>
    <property type="molecule type" value="Genomic_DNA"/>
</dbReference>
<reference evidence="2 3" key="1">
    <citation type="journal article" date="2015" name="Fungal Genet. Biol.">
        <title>Evolution of novel wood decay mechanisms in Agaricales revealed by the genome sequences of Fistulina hepatica and Cylindrobasidium torrendii.</title>
        <authorList>
            <person name="Floudas D."/>
            <person name="Held B.W."/>
            <person name="Riley R."/>
            <person name="Nagy L.G."/>
            <person name="Koehler G."/>
            <person name="Ransdell A.S."/>
            <person name="Younus H."/>
            <person name="Chow J."/>
            <person name="Chiniquy J."/>
            <person name="Lipzen A."/>
            <person name="Tritt A."/>
            <person name="Sun H."/>
            <person name="Haridas S."/>
            <person name="LaButti K."/>
            <person name="Ohm R.A."/>
            <person name="Kues U."/>
            <person name="Blanchette R.A."/>
            <person name="Grigoriev I.V."/>
            <person name="Minto R.E."/>
            <person name="Hibbett D.S."/>
        </authorList>
    </citation>
    <scope>NUCLEOTIDE SEQUENCE [LARGE SCALE GENOMIC DNA]</scope>
    <source>
        <strain evidence="2 3">FP15055 ss-10</strain>
    </source>
</reference>
<feature type="region of interest" description="Disordered" evidence="1">
    <location>
        <begin position="1"/>
        <end position="35"/>
    </location>
</feature>
<feature type="compositionally biased region" description="Basic residues" evidence="1">
    <location>
        <begin position="1"/>
        <end position="11"/>
    </location>
</feature>
<evidence type="ECO:0000313" key="2">
    <source>
        <dbReference type="EMBL" id="KIY70464.1"/>
    </source>
</evidence>
<sequence length="291" mass="33989">MPPAATKKKKDPFRLRDVQRQLQREENRKRRRASENQESVKLFDFLHPDSERLAIQDPDLVIASALLILLDSFHESNYYSSVEVILSNTEGFIDEMVQVWNPESLNPMDHRALLEAYGAPNDLLTKSFGTNAFRAAYCGILSLNIWPSELLSDLAAEEEAYFLRYVTAFYEGRYGLTALTNYNPRGLAQTVKVVENEYERHHGFLVVPEAVWDLMEEIFEDSRNEIKYKERKEISREKFEKWKNSPERYKQPSDTPRARHLVERDNARELVWRPKKAPAKRSGSPLKRRLA</sequence>
<feature type="compositionally biased region" description="Basic and acidic residues" evidence="1">
    <location>
        <begin position="243"/>
        <end position="272"/>
    </location>
</feature>
<dbReference type="Proteomes" id="UP000054007">
    <property type="component" value="Unassembled WGS sequence"/>
</dbReference>
<proteinExistence type="predicted"/>
<protein>
    <submittedName>
        <fullName evidence="2">Uncharacterized protein</fullName>
    </submittedName>
</protein>
<keyword evidence="3" id="KW-1185">Reference proteome</keyword>